<dbReference type="EMBL" id="QKKF02010319">
    <property type="protein sequence ID" value="RZF44726.1"/>
    <property type="molecule type" value="Genomic_DNA"/>
</dbReference>
<feature type="region of interest" description="Disordered" evidence="4">
    <location>
        <begin position="933"/>
        <end position="1043"/>
    </location>
</feature>
<feature type="compositionally biased region" description="Polar residues" evidence="4">
    <location>
        <begin position="397"/>
        <end position="406"/>
    </location>
</feature>
<feature type="compositionally biased region" description="Pro residues" evidence="4">
    <location>
        <begin position="1276"/>
        <end position="1295"/>
    </location>
</feature>
<feature type="region of interest" description="Disordered" evidence="4">
    <location>
        <begin position="188"/>
        <end position="208"/>
    </location>
</feature>
<feature type="compositionally biased region" description="Acidic residues" evidence="4">
    <location>
        <begin position="410"/>
        <end position="423"/>
    </location>
</feature>
<dbReference type="Pfam" id="PF25572">
    <property type="entry name" value="TPR_ZSWIM8"/>
    <property type="match status" value="1"/>
</dbReference>
<feature type="domain" description="ZSWIM8 TPR repeats" evidence="6">
    <location>
        <begin position="78"/>
        <end position="307"/>
    </location>
</feature>
<dbReference type="GO" id="GO:0031462">
    <property type="term" value="C:Cul2-RING ubiquitin ligase complex"/>
    <property type="evidence" value="ECO:0007669"/>
    <property type="project" value="TreeGrafter"/>
</dbReference>
<accession>A0A482XFS7</accession>
<evidence type="ECO:0000256" key="3">
    <source>
        <dbReference type="ARBA" id="ARBA00022833"/>
    </source>
</evidence>
<keyword evidence="2" id="KW-0863">Zinc-finger</keyword>
<feature type="region of interest" description="Disordered" evidence="4">
    <location>
        <begin position="1271"/>
        <end position="1295"/>
    </location>
</feature>
<keyword evidence="8" id="KW-1185">Reference proteome</keyword>
<feature type="region of interest" description="Disordered" evidence="4">
    <location>
        <begin position="369"/>
        <end position="439"/>
    </location>
</feature>
<dbReference type="InterPro" id="IPR057945">
    <property type="entry name" value="TPR_ZSWIM8"/>
</dbReference>
<dbReference type="FunCoup" id="A0A482XFS7">
    <property type="interactions" value="655"/>
</dbReference>
<feature type="compositionally biased region" description="Low complexity" evidence="4">
    <location>
        <begin position="602"/>
        <end position="614"/>
    </location>
</feature>
<dbReference type="STRING" id="195883.A0A482XFS7"/>
<sequence>MPNSVCLRAPVSESLSRLHREQLQKFAQYLISELPQQILPTAQRLLDELLSSQPSAINSVCGAPDPTAGASANEQTSWYLDDKTLHNNIKNILIKFCVPAPIVFSDVNYLTTTAPPAAAEWSSLLRPLRGREPEGMWNLLSIVREMFKRNDRNALPLLEIITEECMSCEQILVWWFFTKVALHSGGGGGGGGGGAGGGGGKHGNVNSNSHASQHACASLCDEIVVLWRLAALNPGITPHERQTLQQQFKDWNSKIINKIKTRSVTTTSSSSSSSHHAGNSSAANARPSYPGLEVFAGFKPAIEACALDWEDYQIPEVTYSDGASWLYYTQPFTCFRQGNDANKEQHTTNPRNFLPMFILPERDRRGYSRGYSDASLNMPSLRMHSGASSAHRDRGSHNGNRSSVSSEGFCENDENPIQEETDSQEGGGSDLSSSSGERVSLDMSSFSAALDKVSTSFPAGQMGAKASGSALLNSNQQPKKPNESSTSDVSAGAGAGASGSSSQQPSAHTSSPSSSAAASKVVSPSSSSSFVCNDATQPQPQPAALDNPSQTKDNKIVPWLSQTTSDESDSVPGPSRVRVAGGAVEGGVGEAAARRLSKDDSLSSSNSDSQQSGDEYNVYFFDPKTMGPSSTDKQSSDANAKLDSWGEAELAFENLQGSTDPWEILFARAEGLHAHGHSKEACTLGVKLAENLLANPPDLMIELPPIQSKGKRRKQQLNPASHQLSVVASDTLAKCAFLCTVLAENPEYYHLAFRVGLFGLEMARPPASTKPLEVKLANQESELVNLLKRIPLDEWELSIIRERAQQLKDGTLRSRGEALLPINLAGFLLDALITSTNGRSFPPNLRQASDEVLGFEAAVAALGLKANISEADHPLLCEGTRRQRGDLALTLLVLYKDNPCKLARIMEKLLDREVHQLVKSPVPISYYSSNPPVKSQLGCRPPPPRRDTLDQPLMCPSSPPQQPPYVPALVLDPMVLNGSNGSGAGSGGGSRPHSCNSAELEQGFAGLPPAPPNPNASSTPVTSSRPKESCAIGRRGKRACPSIPNQPSEAGAHFTFELAKTVLTKAGGNSSTSLFTQVASNQSHHGPHRALHMCAFQLGLYALGLHNCVSPNWLSRTYSSHVSWITGQAMEIGAPAISFLMDTWEGHLTPPEAASIADRASRGCDDNMVYAAAELALSCLPHAHALNPNEIQRAILQCKEQSDLMLEQSCLTVENAAKEGGVYPEVLFQVAKYWYELFVGHTPGGEQMIELEQAAEDGSLAQGLALVDPSMLQQAGPPPPPPPPGTGMPPPMPPFHSPPIGVPFAVAPPYAFAIHQPTATFQLATTRHIATIPPNQITYHHLPPPPSFQYPPHASNQQPHCINYYNMRPINNHQMLQPITPTTIHVTPNQGQIVLTPTSQAIPQQAIVTTVAGPQISRLQPPQQVPVHRHQFTGVQLRYLLAAYRVGMLALETLARRVHDDRPQAKYARNPLYGEDVKWLLRVSKKLGTQYLLQFCVCAVNSIVSPFVLHDVALEAAHYLARNNPALVVQHLRSALAPLVQKCQQMYIQCMHLKLYHLTAADYEDFVSIVCSARAAFQITPEGNTQFKEWLQSIRRSKSCKKDLWSQINTALQTNSK</sequence>
<keyword evidence="1" id="KW-0479">Metal-binding</keyword>
<feature type="region of interest" description="Disordered" evidence="4">
    <location>
        <begin position="266"/>
        <end position="286"/>
    </location>
</feature>
<feature type="compositionally biased region" description="Polar residues" evidence="4">
    <location>
        <begin position="627"/>
        <end position="638"/>
    </location>
</feature>
<feature type="domain" description="ZSWIM4-8 C-terminal" evidence="5">
    <location>
        <begin position="1436"/>
        <end position="1604"/>
    </location>
</feature>
<evidence type="ECO:0000256" key="2">
    <source>
        <dbReference type="ARBA" id="ARBA00022771"/>
    </source>
</evidence>
<evidence type="ECO:0000256" key="1">
    <source>
        <dbReference type="ARBA" id="ARBA00022723"/>
    </source>
</evidence>
<feature type="compositionally biased region" description="Pro residues" evidence="4">
    <location>
        <begin position="957"/>
        <end position="966"/>
    </location>
</feature>
<dbReference type="OrthoDB" id="10013584at2759"/>
<evidence type="ECO:0000256" key="4">
    <source>
        <dbReference type="SAM" id="MobiDB-lite"/>
    </source>
</evidence>
<dbReference type="Pfam" id="PF21055">
    <property type="entry name" value="ZSWIM4-8_C"/>
    <property type="match status" value="1"/>
</dbReference>
<feature type="compositionally biased region" description="Low complexity" evidence="4">
    <location>
        <begin position="1015"/>
        <end position="1024"/>
    </location>
</feature>
<keyword evidence="3" id="KW-0862">Zinc</keyword>
<organism evidence="7 8">
    <name type="scientific">Laodelphax striatellus</name>
    <name type="common">Small brown planthopper</name>
    <name type="synonym">Delphax striatella</name>
    <dbReference type="NCBI Taxonomy" id="195883"/>
    <lineage>
        <taxon>Eukaryota</taxon>
        <taxon>Metazoa</taxon>
        <taxon>Ecdysozoa</taxon>
        <taxon>Arthropoda</taxon>
        <taxon>Hexapoda</taxon>
        <taxon>Insecta</taxon>
        <taxon>Pterygota</taxon>
        <taxon>Neoptera</taxon>
        <taxon>Paraneoptera</taxon>
        <taxon>Hemiptera</taxon>
        <taxon>Auchenorrhyncha</taxon>
        <taxon>Fulgoroidea</taxon>
        <taxon>Delphacidae</taxon>
        <taxon>Criomorphinae</taxon>
        <taxon>Laodelphax</taxon>
    </lineage>
</organism>
<evidence type="ECO:0000313" key="8">
    <source>
        <dbReference type="Proteomes" id="UP000291343"/>
    </source>
</evidence>
<protein>
    <recommendedName>
        <fullName evidence="9">Zinc finger SWIM domain-containing protein 8</fullName>
    </recommendedName>
</protein>
<comment type="caution">
    <text evidence="7">The sequence shown here is derived from an EMBL/GenBank/DDBJ whole genome shotgun (WGS) entry which is preliminary data.</text>
</comment>
<dbReference type="InParanoid" id="A0A482XFS7"/>
<feature type="compositionally biased region" description="Low complexity" evidence="4">
    <location>
        <begin position="484"/>
        <end position="529"/>
    </location>
</feature>
<evidence type="ECO:0008006" key="9">
    <source>
        <dbReference type="Google" id="ProtNLM"/>
    </source>
</evidence>
<evidence type="ECO:0000259" key="6">
    <source>
        <dbReference type="Pfam" id="PF25572"/>
    </source>
</evidence>
<dbReference type="Proteomes" id="UP000291343">
    <property type="component" value="Unassembled WGS sequence"/>
</dbReference>
<feature type="compositionally biased region" description="Low complexity" evidence="4">
    <location>
        <begin position="268"/>
        <end position="285"/>
    </location>
</feature>
<feature type="region of interest" description="Disordered" evidence="4">
    <location>
        <begin position="471"/>
        <end position="638"/>
    </location>
</feature>
<feature type="compositionally biased region" description="Gly residues" evidence="4">
    <location>
        <begin position="188"/>
        <end position="202"/>
    </location>
</feature>
<proteinExistence type="predicted"/>
<dbReference type="InterPro" id="IPR048370">
    <property type="entry name" value="ZSWIM4-8_C"/>
</dbReference>
<dbReference type="GO" id="GO:0008270">
    <property type="term" value="F:zinc ion binding"/>
    <property type="evidence" value="ECO:0007669"/>
    <property type="project" value="UniProtKB-KW"/>
</dbReference>
<name>A0A482XFS7_LAOST</name>
<feature type="compositionally biased region" description="Gly residues" evidence="4">
    <location>
        <begin position="980"/>
        <end position="990"/>
    </location>
</feature>
<feature type="compositionally biased region" description="Basic and acidic residues" evidence="4">
    <location>
        <begin position="592"/>
        <end position="601"/>
    </location>
</feature>
<dbReference type="PANTHER" id="PTHR22619:SF1">
    <property type="entry name" value="ZINC FINGER SWIM DOMAIN-CONTAINING PROTEIN 8"/>
    <property type="match status" value="1"/>
</dbReference>
<dbReference type="PANTHER" id="PTHR22619">
    <property type="entry name" value="ZINC FINGER SWIM DOMAIN CONTAINING PROTEIN 4, 5, 6"/>
    <property type="match status" value="1"/>
</dbReference>
<evidence type="ECO:0000313" key="7">
    <source>
        <dbReference type="EMBL" id="RZF44726.1"/>
    </source>
</evidence>
<gene>
    <name evidence="7" type="ORF">LSTR_LSTR000678</name>
</gene>
<evidence type="ECO:0000259" key="5">
    <source>
        <dbReference type="Pfam" id="PF21055"/>
    </source>
</evidence>
<reference evidence="7 8" key="1">
    <citation type="journal article" date="2017" name="Gigascience">
        <title>Genome sequence of the small brown planthopper, Laodelphax striatellus.</title>
        <authorList>
            <person name="Zhu J."/>
            <person name="Jiang F."/>
            <person name="Wang X."/>
            <person name="Yang P."/>
            <person name="Bao Y."/>
            <person name="Zhao W."/>
            <person name="Wang W."/>
            <person name="Lu H."/>
            <person name="Wang Q."/>
            <person name="Cui N."/>
            <person name="Li J."/>
            <person name="Chen X."/>
            <person name="Luo L."/>
            <person name="Yu J."/>
            <person name="Kang L."/>
            <person name="Cui F."/>
        </authorList>
    </citation>
    <scope>NUCLEOTIDE SEQUENCE [LARGE SCALE GENOMIC DNA]</scope>
    <source>
        <strain evidence="7">Lst14</strain>
    </source>
</reference>